<dbReference type="GeneID" id="27311027"/>
<evidence type="ECO:0000256" key="4">
    <source>
        <dbReference type="ARBA" id="ARBA00023136"/>
    </source>
</evidence>
<name>A0A0D2AH05_9PEZI</name>
<dbReference type="AlphaFoldDB" id="A0A0D2AH05"/>
<dbReference type="InParanoid" id="A0A0D2AH05"/>
<evidence type="ECO:0000313" key="7">
    <source>
        <dbReference type="EMBL" id="KIW05850.1"/>
    </source>
</evidence>
<dbReference type="EMBL" id="KN847536">
    <property type="protein sequence ID" value="KIW05850.1"/>
    <property type="molecule type" value="Genomic_DNA"/>
</dbReference>
<evidence type="ECO:0000256" key="1">
    <source>
        <dbReference type="ARBA" id="ARBA00004127"/>
    </source>
</evidence>
<evidence type="ECO:0000313" key="8">
    <source>
        <dbReference type="Proteomes" id="UP000053259"/>
    </source>
</evidence>
<gene>
    <name evidence="7" type="ORF">PV09_03054</name>
</gene>
<dbReference type="GO" id="GO:0007096">
    <property type="term" value="P:regulation of exit from mitosis"/>
    <property type="evidence" value="ECO:0007669"/>
    <property type="project" value="TreeGrafter"/>
</dbReference>
<dbReference type="GO" id="GO:0012505">
    <property type="term" value="C:endomembrane system"/>
    <property type="evidence" value="ECO:0007669"/>
    <property type="project" value="UniProtKB-SubCell"/>
</dbReference>
<organism evidence="7 8">
    <name type="scientific">Verruconis gallopava</name>
    <dbReference type="NCBI Taxonomy" id="253628"/>
    <lineage>
        <taxon>Eukaryota</taxon>
        <taxon>Fungi</taxon>
        <taxon>Dikarya</taxon>
        <taxon>Ascomycota</taxon>
        <taxon>Pezizomycotina</taxon>
        <taxon>Dothideomycetes</taxon>
        <taxon>Pleosporomycetidae</taxon>
        <taxon>Venturiales</taxon>
        <taxon>Sympoventuriaceae</taxon>
        <taxon>Verruconis</taxon>
    </lineage>
</organism>
<protein>
    <recommendedName>
        <fullName evidence="9">Nuclear rim protein 1</fullName>
    </recommendedName>
</protein>
<evidence type="ECO:0000256" key="5">
    <source>
        <dbReference type="SAM" id="MobiDB-lite"/>
    </source>
</evidence>
<keyword evidence="3 6" id="KW-1133">Transmembrane helix</keyword>
<sequence>MSRRIRRAPLTERIANYFDPRDWALWLSEELQTSDWAQVQGKPTWLIGLGINLLFMTALSNSNGGSASDDDVFGDYTARNGSGWLGAFCRLAVFWMCVASLINTFYVFASTRKYRLFERSLDELPKTPSARRVRVDESPLAAAASPLKYVKDKLSWGNSAEQRAHPVETRDVVELSVWDPPPICLRLFTLFSPAHIIVYWSFLPTAPSDPMPSVTVARTILLAALVTAQGFALEKFFMQQVQDKLILSREVLNEYDTKYVHPTINRPARDVAIQTPPRRSRKSEESAEHKEIGTDPMPDTPEVQVSREYTIINRGFKTNPNPVYASHYDKDNYLGLQSGSAVSTRSHNAPTPVFRTPATHGWASSYTSTGATQTNYGEDMSSPLRVPETLAPTGFSSMPRHQPTYSRTGDGGSFGVYTSAASPLRKAASHQNMRPETAAEQLRKREGSPLKRMSLPAQEDQLKQETGTAALNTRLRDLRGETGPKGRRQSGRF</sequence>
<feature type="compositionally biased region" description="Basic and acidic residues" evidence="5">
    <location>
        <begin position="282"/>
        <end position="293"/>
    </location>
</feature>
<evidence type="ECO:0000256" key="3">
    <source>
        <dbReference type="ARBA" id="ARBA00022989"/>
    </source>
</evidence>
<proteinExistence type="predicted"/>
<dbReference type="Pfam" id="PF10332">
    <property type="entry name" value="DUF2418"/>
    <property type="match status" value="1"/>
</dbReference>
<feature type="compositionally biased region" description="Basic and acidic residues" evidence="5">
    <location>
        <begin position="474"/>
        <end position="484"/>
    </location>
</feature>
<dbReference type="STRING" id="253628.A0A0D2AH05"/>
<dbReference type="HOGENOM" id="CLU_044030_1_0_1"/>
<evidence type="ECO:0008006" key="9">
    <source>
        <dbReference type="Google" id="ProtNLM"/>
    </source>
</evidence>
<keyword evidence="4 6" id="KW-0472">Membrane</keyword>
<feature type="transmembrane region" description="Helical" evidence="6">
    <location>
        <begin position="84"/>
        <end position="109"/>
    </location>
</feature>
<dbReference type="PANTHER" id="PTHR28293:SF1">
    <property type="entry name" value="NUCLEAR RIM PROTEIN 1"/>
    <property type="match status" value="1"/>
</dbReference>
<evidence type="ECO:0000256" key="2">
    <source>
        <dbReference type="ARBA" id="ARBA00022692"/>
    </source>
</evidence>
<feature type="region of interest" description="Disordered" evidence="5">
    <location>
        <begin position="266"/>
        <end position="301"/>
    </location>
</feature>
<accession>A0A0D2AH05</accession>
<dbReference type="InterPro" id="IPR018819">
    <property type="entry name" value="Nur1/Mug154"/>
</dbReference>
<dbReference type="OrthoDB" id="3363151at2759"/>
<dbReference type="RefSeq" id="XP_016215719.1">
    <property type="nucleotide sequence ID" value="XM_016356196.1"/>
</dbReference>
<dbReference type="Proteomes" id="UP000053259">
    <property type="component" value="Unassembled WGS sequence"/>
</dbReference>
<keyword evidence="2 6" id="KW-0812">Transmembrane</keyword>
<dbReference type="GO" id="GO:0043007">
    <property type="term" value="P:maintenance of rDNA"/>
    <property type="evidence" value="ECO:0007669"/>
    <property type="project" value="TreeGrafter"/>
</dbReference>
<feature type="region of interest" description="Disordered" evidence="5">
    <location>
        <begin position="425"/>
        <end position="493"/>
    </location>
</feature>
<dbReference type="VEuPathDB" id="FungiDB:PV09_03054"/>
<reference evidence="7 8" key="1">
    <citation type="submission" date="2015-01" db="EMBL/GenBank/DDBJ databases">
        <title>The Genome Sequence of Ochroconis gallopava CBS43764.</title>
        <authorList>
            <consortium name="The Broad Institute Genomics Platform"/>
            <person name="Cuomo C."/>
            <person name="de Hoog S."/>
            <person name="Gorbushina A."/>
            <person name="Stielow B."/>
            <person name="Teixiera M."/>
            <person name="Abouelleil A."/>
            <person name="Chapman S.B."/>
            <person name="Priest M."/>
            <person name="Young S.K."/>
            <person name="Wortman J."/>
            <person name="Nusbaum C."/>
            <person name="Birren B."/>
        </authorList>
    </citation>
    <scope>NUCLEOTIDE SEQUENCE [LARGE SCALE GENOMIC DNA]</scope>
    <source>
        <strain evidence="7 8">CBS 43764</strain>
    </source>
</reference>
<keyword evidence="8" id="KW-1185">Reference proteome</keyword>
<dbReference type="PANTHER" id="PTHR28293">
    <property type="entry name" value="NUCLEAR RIM PROTEIN 1"/>
    <property type="match status" value="1"/>
</dbReference>
<comment type="subcellular location">
    <subcellularLocation>
        <location evidence="1">Endomembrane system</location>
        <topology evidence="1">Multi-pass membrane protein</topology>
    </subcellularLocation>
</comment>
<evidence type="ECO:0000256" key="6">
    <source>
        <dbReference type="SAM" id="Phobius"/>
    </source>
</evidence>